<evidence type="ECO:0000256" key="1">
    <source>
        <dbReference type="SAM" id="MobiDB-lite"/>
    </source>
</evidence>
<evidence type="ECO:0000313" key="2">
    <source>
        <dbReference type="EMBL" id="KMQ86990.1"/>
    </source>
</evidence>
<dbReference type="Proteomes" id="UP000036403">
    <property type="component" value="Unassembled WGS sequence"/>
</dbReference>
<dbReference type="PaxDb" id="67767-A0A0J7N2T5"/>
<protein>
    <submittedName>
        <fullName evidence="2">Uncharacterized protein</fullName>
    </submittedName>
</protein>
<keyword evidence="3" id="KW-1185">Reference proteome</keyword>
<dbReference type="EMBL" id="LBMM01011179">
    <property type="protein sequence ID" value="KMQ86990.1"/>
    <property type="molecule type" value="Genomic_DNA"/>
</dbReference>
<organism evidence="2 3">
    <name type="scientific">Lasius niger</name>
    <name type="common">Black garden ant</name>
    <dbReference type="NCBI Taxonomy" id="67767"/>
    <lineage>
        <taxon>Eukaryota</taxon>
        <taxon>Metazoa</taxon>
        <taxon>Ecdysozoa</taxon>
        <taxon>Arthropoda</taxon>
        <taxon>Hexapoda</taxon>
        <taxon>Insecta</taxon>
        <taxon>Pterygota</taxon>
        <taxon>Neoptera</taxon>
        <taxon>Endopterygota</taxon>
        <taxon>Hymenoptera</taxon>
        <taxon>Apocrita</taxon>
        <taxon>Aculeata</taxon>
        <taxon>Formicoidea</taxon>
        <taxon>Formicidae</taxon>
        <taxon>Formicinae</taxon>
        <taxon>Lasius</taxon>
        <taxon>Lasius</taxon>
    </lineage>
</organism>
<proteinExistence type="predicted"/>
<name>A0A0J7N2T5_LASNI</name>
<sequence>MDGWGEVAAPRPHLARHGDQPSSAEGSISTGGHFFRWVTTSEGKRSRSPTGGPADPHYPPPEPSSKYVRVAPVAKSTGPSSKTFEWPRRPPPPESAGPSGMSNSTGMAPPTLMWDAAFPDARPRVASHASPRHPGTGTHVPPTMAMPWAENAPRREHPPRRSGQRASLYPTTP</sequence>
<dbReference type="AlphaFoldDB" id="A0A0J7N2T5"/>
<feature type="region of interest" description="Disordered" evidence="1">
    <location>
        <begin position="1"/>
        <end position="173"/>
    </location>
</feature>
<feature type="compositionally biased region" description="Polar residues" evidence="1">
    <location>
        <begin position="20"/>
        <end position="30"/>
    </location>
</feature>
<evidence type="ECO:0000313" key="3">
    <source>
        <dbReference type="Proteomes" id="UP000036403"/>
    </source>
</evidence>
<accession>A0A0J7N2T5</accession>
<reference evidence="2 3" key="1">
    <citation type="submission" date="2015-04" db="EMBL/GenBank/DDBJ databases">
        <title>Lasius niger genome sequencing.</title>
        <authorList>
            <person name="Konorov E.A."/>
            <person name="Nikitin M.A."/>
            <person name="Kirill M.V."/>
            <person name="Chang P."/>
        </authorList>
    </citation>
    <scope>NUCLEOTIDE SEQUENCE [LARGE SCALE GENOMIC DNA]</scope>
    <source>
        <tissue evidence="2">Whole</tissue>
    </source>
</reference>
<comment type="caution">
    <text evidence="2">The sequence shown here is derived from an EMBL/GenBank/DDBJ whole genome shotgun (WGS) entry which is preliminary data.</text>
</comment>
<gene>
    <name evidence="2" type="ORF">RF55_13875</name>
</gene>